<accession>A0AA43GWF4</accession>
<sequence>MKTTNTIRFSQFNASLNRNADGSLVSDLSTPDNTQAKAVAEIIQRNNPDVLLINEFDYFELNPTQGVELFLQNYLAVSQNGAEPVDYPYFYIAPSNTGIASGFDLNNNSAVVTTPGTPGYGDDALGFGNYPGQYGMLLLSKYEIDTAKIRTFQKFLWQDMPNSLLPTIAAPENESPWYSPEEQAILRLSSKSHWDVPIKVDNEVVHVLASHPTPPVFDGDEDRNGKRNYDEIRFWADYVTPGKGNYIYDDQGTYGELAAGSRFVIMGDLNADPVDGDSFDDAVLQLLQNPRINTNLIPSSLGATQQSEIQSRANLNHKSNPAFDTADFADGNPGNLRADYVLPSSDLPIHNSGVFWPLNTDSSFPLVNIFPFPSSDHRLVWVDVEVGATPPGKTVSNIEFLEQSIFPTGFVPTTLAENNSIPVGGLSGVTYNPANNFYYSISDDRSQFGPARFYTFLLDPVTSQVTFTNVTSLQDANGNLFSMFSLDPEGIALTKDNTLFVSSEGEVNLSAGRVSNPFIKEFSLSGEEKRSLSIPTKFLPVIVNNQQTTGVRNNLGFESLTISPGQKTLYTATENALIQDGNTASVSEGTFNRILQYNLLTGQPEKEYLYITEPVASSPGFEATGFSTNGLVDILALDDRGTLLALERSYSVGLPGTGNTIQLFEVSLQGATDIGFYEALNDLSSEELAAIQPVQKRLVLNLDDLNLSTLVDNIEGLALGPTLPNNQQSIVLVSDNNFNAAQFTQILTLKADLVPTVTSRVETPDLYDEENQGKADADDPAIYVNATNPGDSLVLTALKNGGLQVYDLSGNLLQTVNPGNVRYNNIDLHYNFTLGNADIDIAIASDRQNDTIAFFKIHPHGNSQGKYLEDISDESINQLFQTEPFAPPYSTSERSAYGIASYRSPITKEYYVFVNRRETADVAQFKLLDKGNNKIGLERVREFTIPTIADLNPQTEGMVADQETGFLYIGQENVGIWKYQAEPNSGTTGKLIDRVQELGGKYLSADVEGLTIYYSADGTGYLIASSQGDNTFAVYNRQGNNDFIGHFGVGKNGAIDSVQESDGADVINLPLGANFPYGLFVTQDGSNDPAKLVEDDGELENVNSNFKLVPWENIAFAFPVPLNINTNSYNPRNIMTQPKLTNYDFQNLPLLGTTTAGTDILLGGFSGLYFQGFAENGDLKFITHTDRGPNGAAVNSNRPFLLPSFQPEIISFELNRTSGEITITQRLGLTRKDGITPLTGLPNLQAQDAGLGYTDEFPVDLNNNPLPNDVFGADLEGIVQTANGDYWLVDEYRPAIYHFDSEGKLMERFIPQGTAESVGQEGGTFGTEVLPAVYAQRRDNRGFEAVALEGNKLYAFIQSPIDNPDSTNDSTSRNSANIRILEFDVVTKAVTGEYVYLLNDISGSGSAKTDKIGDAVALGKGRFAVVERDSRSGADANKLIYEIDLANATNINSANLVLPEGKTIEELSPAELTAANISVVGKSLIANAAQLGYTGVEKLEGLALVTPNTLALLNDNDFGVDGLVPQKLGILELPNNIASPQVTLVGFASLPADTFAEGPSSGSAITGNTNGREVPFASPPVQGFSAVQVADESSFWFLSDNGFGSKANSPDYLLRIYRVAPKFRGVDGDGSVEILDFVQLSDPDQKVPFAIVNENTSERLLTGADFDIESLVVAKDGSFWIGEEFGPYLLHFDPTGKLLAAPIATPNTFNLKTLNNTQPLVIGHRGASGELPEHTLGAYKLAIEQGADFIEPDLVSTQDGHLIARHEPNLIATTDVALRPEFADRRTTKIVDGLSEEGFFASDFTLAEIKTLRAVMPQGFRTQVFNGVYEIPTLAEIIELVQQIEADTGKKIGIYPETKHPTYHDQLGLSLEEPLLATLAVANFTDPSRVFIQSFEVGNLKELSQQTDIPLIQLLDAIDVNLDGSLIETQPYDFVLSGDPRTYADLRSPAGLQEIATYADGIGPWKRMIRSVQGVDLNGDNQADDVNGDGVVNDADKTLTAPTNLVQDAHNAGLLVHPYTFRNEARYLSGNYNNNPTAEYIDFINLGVDGYFTDFPATGDDVRDQLTGTLVMSPDSPELLPPLFATLDGKPPLVIGHRGASGLRPEHTLVAYKLAIAEGANFIEPDLVPTKDGQLIARHENALAILNSDGTVNRTDTSTDVASRPEFADRLTTKIIDGRVVRGWFSEDFTLEEIKTLNSIERLPDLRSTRFDQDELKVPTLGEIIQLVKDVEKETGRKIGIYPETKHPTFFATEGKFLDGNSPINMNLGQMVIDTLVREEFTDPARTFIQSFEVSNLQELNNVIMPNAGVDIPLVQLLGGASGRPYDFVLSGDPRTYGNLTQPSELANIATYADGIGPNKRLIVPSVGGVLQAPTTLVEDAHAVGLLVHPYTFRNEDVFLAREYQNDAKREYQQFIELGVDGFFSDFPGTGSLVVNELLGDPKEANLARSRGFEGMAISLDQKTLYPMLEGTVLGDPANSLRVYEFDLETNQYKGLAGYYRMEQPNHAIGDFTVINENEFLVIERDGGQGSTAGFKKIFKIDLSQQDINQFFIKEEVVDLLNVQDPNDLNQDGDTTFTFPFVTIESVLVIDKDTLLVTNDNNYPFSVGRPPAIDNNEVILLRLQQPLNLPSPAVSVTALGNVNEGGTGVFRISRLGNTSQPLTVNYTVAGDATSNLDYEELSGNAVIPAGQSFVDVSVNLIDDDFVETEETIVFDLTNSPEYVLETAKATISIADNDLPLVNNGDNFTIRGSGETVRLQVSLTQARPNQVHELGVFKVDDALGRIDGIAPGDDGYALAALERAQGIFSTVNKLPRGAGRNELSRLLEFNSGDRLQFYAVRNGTTDEVKAGVVPIADMVIADSAVQNVTDLGNDEFGLAWRLSSVRNPSYKDFEVKIQSVEKALPLGTSQGDFIDLRSITESVQAEFLVAQEGRLNNYVGFYAITDENGGIDLDNDGIADVLPGEDGYTQAAIDSRVSDIALTATGRRGVSYTATLVPGVLLAPFVVVDGGFDDIGDSVYFPFLGANSTGIDHVSLLGDNVFGFETLQGRQDYADMVVRVNFTV</sequence>
<dbReference type="GO" id="GO:0008889">
    <property type="term" value="F:glycerophosphodiester phosphodiesterase activity"/>
    <property type="evidence" value="ECO:0007669"/>
    <property type="project" value="UniProtKB-EC"/>
</dbReference>
<dbReference type="Pfam" id="PF03009">
    <property type="entry name" value="GDPD"/>
    <property type="match status" value="2"/>
</dbReference>
<evidence type="ECO:0000259" key="9">
    <source>
        <dbReference type="PROSITE" id="PS51662"/>
    </source>
</evidence>
<evidence type="ECO:0000256" key="2">
    <source>
        <dbReference type="ARBA" id="ARBA00012247"/>
    </source>
</evidence>
<gene>
    <name evidence="11" type="ORF">NWP23_03990</name>
</gene>
<evidence type="ECO:0000256" key="7">
    <source>
        <dbReference type="ARBA" id="ARBA00022837"/>
    </source>
</evidence>
<dbReference type="GO" id="GO:0006629">
    <property type="term" value="P:lipid metabolic process"/>
    <property type="evidence" value="ECO:0007669"/>
    <property type="project" value="InterPro"/>
</dbReference>
<dbReference type="Pfam" id="PF13449">
    <property type="entry name" value="Phytase-like"/>
    <property type="match status" value="4"/>
</dbReference>
<feature type="domain" description="BPP" evidence="9">
    <location>
        <begin position="747"/>
        <end position="1118"/>
    </location>
</feature>
<proteinExistence type="inferred from homology"/>
<dbReference type="InterPro" id="IPR017946">
    <property type="entry name" value="PLC-like_Pdiesterase_TIM-brl"/>
</dbReference>
<dbReference type="PANTHER" id="PTHR43620">
    <property type="entry name" value="GLYCEROPHOSPHORYL DIESTER PHOSPHODIESTERASE"/>
    <property type="match status" value="1"/>
</dbReference>
<keyword evidence="4" id="KW-0677">Repeat</keyword>
<evidence type="ECO:0000256" key="3">
    <source>
        <dbReference type="ARBA" id="ARBA00022729"/>
    </source>
</evidence>
<dbReference type="SUPFAM" id="SSF141072">
    <property type="entry name" value="CalX-like"/>
    <property type="match status" value="1"/>
</dbReference>
<feature type="domain" description="GP-PDE" evidence="10">
    <location>
        <begin position="2092"/>
        <end position="2435"/>
    </location>
</feature>
<dbReference type="InterPro" id="IPR005135">
    <property type="entry name" value="Endo/exonuclease/phosphatase"/>
</dbReference>
<keyword evidence="5" id="KW-0319">Glycerol metabolism</keyword>
<dbReference type="SUPFAM" id="SSF50956">
    <property type="entry name" value="Thermostable phytase (3-phytase)"/>
    <property type="match status" value="1"/>
</dbReference>
<dbReference type="SUPFAM" id="SSF75011">
    <property type="entry name" value="3-carboxy-cis,cis-mucoante lactonizing enzyme"/>
    <property type="match status" value="1"/>
</dbReference>
<keyword evidence="6" id="KW-0378">Hydrolase</keyword>
<dbReference type="Proteomes" id="UP001159370">
    <property type="component" value="Unassembled WGS sequence"/>
</dbReference>
<dbReference type="InterPro" id="IPR038081">
    <property type="entry name" value="CalX-like_sf"/>
</dbReference>
<dbReference type="InterPro" id="IPR003431">
    <property type="entry name" value="B-propeller_Phytase"/>
</dbReference>
<dbReference type="InterPro" id="IPR036691">
    <property type="entry name" value="Endo/exonu/phosph_ase_sf"/>
</dbReference>
<comment type="similarity">
    <text evidence="1">Belongs to the glycerophosphoryl diester phosphodiesterase family.</text>
</comment>
<dbReference type="Gene3D" id="3.20.20.190">
    <property type="entry name" value="Phosphatidylinositol (PI) phosphodiesterase"/>
    <property type="match status" value="2"/>
</dbReference>
<keyword evidence="7" id="KW-0106">Calcium</keyword>
<keyword evidence="3" id="KW-0732">Signal</keyword>
<evidence type="ECO:0000259" key="10">
    <source>
        <dbReference type="PROSITE" id="PS51704"/>
    </source>
</evidence>
<dbReference type="GO" id="GO:0016158">
    <property type="term" value="F:inositol hexakisphosphate 3-phosphatase activity"/>
    <property type="evidence" value="ECO:0007669"/>
    <property type="project" value="InterPro"/>
</dbReference>
<comment type="catalytic activity">
    <reaction evidence="8">
        <text>a sn-glycero-3-phosphodiester + H2O = an alcohol + sn-glycerol 3-phosphate + H(+)</text>
        <dbReference type="Rhea" id="RHEA:12969"/>
        <dbReference type="ChEBI" id="CHEBI:15377"/>
        <dbReference type="ChEBI" id="CHEBI:15378"/>
        <dbReference type="ChEBI" id="CHEBI:30879"/>
        <dbReference type="ChEBI" id="CHEBI:57597"/>
        <dbReference type="ChEBI" id="CHEBI:83408"/>
        <dbReference type="EC" id="3.1.4.46"/>
    </reaction>
</comment>
<evidence type="ECO:0000256" key="6">
    <source>
        <dbReference type="ARBA" id="ARBA00022801"/>
    </source>
</evidence>
<name>A0AA43GWF4_9CYAN</name>
<reference evidence="11 12" key="1">
    <citation type="journal article" date="2023" name="J. Phycol.">
        <title>Chrysosporum ovalisporum is synonymous with the true-branching cyanobacterium Umezakia natans (Nostocales/Aphanizomenonaceae).</title>
        <authorList>
            <person name="McGregor G.B."/>
            <person name="Sendall B.C."/>
            <person name="Niiyama Y."/>
            <person name="Tuji A."/>
            <person name="Willis A."/>
        </authorList>
    </citation>
    <scope>NUCLEOTIDE SEQUENCE [LARGE SCALE GENOMIC DNA]</scope>
    <source>
        <strain evidence="11 12">FSS-62</strain>
    </source>
</reference>
<dbReference type="EMBL" id="JANQDL010000033">
    <property type="protein sequence ID" value="MDH6062961.1"/>
    <property type="molecule type" value="Genomic_DNA"/>
</dbReference>
<dbReference type="SUPFAM" id="SSF56219">
    <property type="entry name" value="DNase I-like"/>
    <property type="match status" value="1"/>
</dbReference>
<evidence type="ECO:0000256" key="4">
    <source>
        <dbReference type="ARBA" id="ARBA00022737"/>
    </source>
</evidence>
<dbReference type="EC" id="3.1.4.46" evidence="2"/>
<dbReference type="GO" id="GO:0007154">
    <property type="term" value="P:cell communication"/>
    <property type="evidence" value="ECO:0007669"/>
    <property type="project" value="InterPro"/>
</dbReference>
<dbReference type="Gene3D" id="3.60.10.10">
    <property type="entry name" value="Endonuclease/exonuclease/phosphatase"/>
    <property type="match status" value="1"/>
</dbReference>
<dbReference type="GO" id="GO:0006071">
    <property type="term" value="P:glycerol metabolic process"/>
    <property type="evidence" value="ECO:0007669"/>
    <property type="project" value="UniProtKB-KW"/>
</dbReference>
<dbReference type="PROSITE" id="PS51662">
    <property type="entry name" value="BP_PHYTASE"/>
    <property type="match status" value="1"/>
</dbReference>
<dbReference type="Pfam" id="PF03372">
    <property type="entry name" value="Exo_endo_phos"/>
    <property type="match status" value="1"/>
</dbReference>
<protein>
    <recommendedName>
        <fullName evidence="2">glycerophosphodiester phosphodiesterase</fullName>
        <ecNumber evidence="2">3.1.4.46</ecNumber>
    </recommendedName>
</protein>
<evidence type="ECO:0000256" key="1">
    <source>
        <dbReference type="ARBA" id="ARBA00007277"/>
    </source>
</evidence>
<dbReference type="GO" id="GO:0042597">
    <property type="term" value="C:periplasmic space"/>
    <property type="evidence" value="ECO:0007669"/>
    <property type="project" value="TreeGrafter"/>
</dbReference>
<dbReference type="Pfam" id="PF02333">
    <property type="entry name" value="Phytase"/>
    <property type="match status" value="1"/>
</dbReference>
<dbReference type="SMART" id="SM00237">
    <property type="entry name" value="Calx_beta"/>
    <property type="match status" value="1"/>
</dbReference>
<dbReference type="PANTHER" id="PTHR43620:SF7">
    <property type="entry name" value="GLYCEROPHOSPHODIESTER PHOSPHODIESTERASE GDPD5-RELATED"/>
    <property type="match status" value="1"/>
</dbReference>
<organism evidence="11 12">
    <name type="scientific">Umezakia ovalisporum FSS-62</name>
    <dbReference type="NCBI Taxonomy" id="2971776"/>
    <lineage>
        <taxon>Bacteria</taxon>
        <taxon>Bacillati</taxon>
        <taxon>Cyanobacteriota</taxon>
        <taxon>Cyanophyceae</taxon>
        <taxon>Nostocales</taxon>
        <taxon>Nodulariaceae</taxon>
        <taxon>Umezakia</taxon>
    </lineage>
</organism>
<evidence type="ECO:0000313" key="12">
    <source>
        <dbReference type="Proteomes" id="UP001159370"/>
    </source>
</evidence>
<dbReference type="SUPFAM" id="SSF51695">
    <property type="entry name" value="PLC-like phosphodiesterases"/>
    <property type="match status" value="2"/>
</dbReference>
<dbReference type="InterPro" id="IPR030395">
    <property type="entry name" value="GP_PDE_dom"/>
</dbReference>
<dbReference type="Gene3D" id="2.120.10.30">
    <property type="entry name" value="TolB, C-terminal domain"/>
    <property type="match status" value="1"/>
</dbReference>
<dbReference type="InterPro" id="IPR003644">
    <property type="entry name" value="Calx_beta"/>
</dbReference>
<evidence type="ECO:0000256" key="8">
    <source>
        <dbReference type="ARBA" id="ARBA00047512"/>
    </source>
</evidence>
<dbReference type="RefSeq" id="WP_280692900.1">
    <property type="nucleotide sequence ID" value="NZ_JANQDL010000033.1"/>
</dbReference>
<feature type="domain" description="GP-PDE" evidence="10">
    <location>
        <begin position="1719"/>
        <end position="2063"/>
    </location>
</feature>
<comment type="caution">
    <text evidence="11">The sequence shown here is derived from an EMBL/GenBank/DDBJ whole genome shotgun (WGS) entry which is preliminary data.</text>
</comment>
<dbReference type="CDD" id="cd08602">
    <property type="entry name" value="GDPD_ScGlpQ1_like"/>
    <property type="match status" value="2"/>
</dbReference>
<dbReference type="PROSITE" id="PS51704">
    <property type="entry name" value="GP_PDE"/>
    <property type="match status" value="2"/>
</dbReference>
<dbReference type="Pfam" id="PF03160">
    <property type="entry name" value="Calx-beta"/>
    <property type="match status" value="1"/>
</dbReference>
<evidence type="ECO:0000256" key="5">
    <source>
        <dbReference type="ARBA" id="ARBA00022798"/>
    </source>
</evidence>
<dbReference type="GO" id="GO:0016020">
    <property type="term" value="C:membrane"/>
    <property type="evidence" value="ECO:0007669"/>
    <property type="project" value="InterPro"/>
</dbReference>
<dbReference type="Gene3D" id="2.60.40.2030">
    <property type="match status" value="1"/>
</dbReference>
<dbReference type="InterPro" id="IPR027372">
    <property type="entry name" value="Phytase-like_dom"/>
</dbReference>
<evidence type="ECO:0000313" key="11">
    <source>
        <dbReference type="EMBL" id="MDH6062961.1"/>
    </source>
</evidence>
<dbReference type="InterPro" id="IPR011042">
    <property type="entry name" value="6-blade_b-propeller_TolB-like"/>
</dbReference>